<dbReference type="EMBL" id="BMJH01000001">
    <property type="protein sequence ID" value="GGC55918.1"/>
    <property type="molecule type" value="Genomic_DNA"/>
</dbReference>
<feature type="binding site" evidence="2">
    <location>
        <begin position="228"/>
        <end position="235"/>
    </location>
    <ligand>
        <name>ATP</name>
        <dbReference type="ChEBI" id="CHEBI:30616"/>
    </ligand>
</feature>
<keyword evidence="2" id="KW-0547">Nucleotide-binding</keyword>
<dbReference type="PANTHER" id="PTHR13504">
    <property type="entry name" value="FIDO DOMAIN-CONTAINING PROTEIN DDB_G0283145"/>
    <property type="match status" value="1"/>
</dbReference>
<evidence type="ECO:0000313" key="4">
    <source>
        <dbReference type="EMBL" id="GGC55918.1"/>
    </source>
</evidence>
<dbReference type="InterPro" id="IPR003812">
    <property type="entry name" value="Fido"/>
</dbReference>
<name>A0A916U0P9_9ACTN</name>
<proteinExistence type="predicted"/>
<comment type="caution">
    <text evidence="4">The sequence shown here is derived from an EMBL/GenBank/DDBJ whole genome shotgun (WGS) entry which is preliminary data.</text>
</comment>
<feature type="domain" description="Fido" evidence="3">
    <location>
        <begin position="141"/>
        <end position="288"/>
    </location>
</feature>
<dbReference type="Gene3D" id="1.10.3290.10">
    <property type="entry name" value="Fido-like domain"/>
    <property type="match status" value="1"/>
</dbReference>
<keyword evidence="2" id="KW-0067">ATP-binding</keyword>
<dbReference type="InterPro" id="IPR040198">
    <property type="entry name" value="Fido_containing"/>
</dbReference>
<reference evidence="4" key="2">
    <citation type="submission" date="2020-09" db="EMBL/GenBank/DDBJ databases">
        <authorList>
            <person name="Sun Q."/>
            <person name="Zhou Y."/>
        </authorList>
    </citation>
    <scope>NUCLEOTIDE SEQUENCE</scope>
    <source>
        <strain evidence="4">CGMCC 1.15478</strain>
    </source>
</reference>
<dbReference type="Pfam" id="PF02661">
    <property type="entry name" value="Fic"/>
    <property type="match status" value="1"/>
</dbReference>
<evidence type="ECO:0000256" key="2">
    <source>
        <dbReference type="PIRSR" id="PIRSR640198-2"/>
    </source>
</evidence>
<dbReference type="AlphaFoldDB" id="A0A916U0P9"/>
<dbReference type="GO" id="GO:0005524">
    <property type="term" value="F:ATP binding"/>
    <property type="evidence" value="ECO:0007669"/>
    <property type="project" value="UniProtKB-KW"/>
</dbReference>
<keyword evidence="5" id="KW-1185">Reference proteome</keyword>
<reference evidence="4" key="1">
    <citation type="journal article" date="2014" name="Int. J. Syst. Evol. Microbiol.">
        <title>Complete genome sequence of Corynebacterium casei LMG S-19264T (=DSM 44701T), isolated from a smear-ripened cheese.</title>
        <authorList>
            <consortium name="US DOE Joint Genome Institute (JGI-PGF)"/>
            <person name="Walter F."/>
            <person name="Albersmeier A."/>
            <person name="Kalinowski J."/>
            <person name="Ruckert C."/>
        </authorList>
    </citation>
    <scope>NUCLEOTIDE SEQUENCE</scope>
    <source>
        <strain evidence="4">CGMCC 1.15478</strain>
    </source>
</reference>
<dbReference type="PANTHER" id="PTHR13504:SF38">
    <property type="entry name" value="FIDO DOMAIN-CONTAINING PROTEIN"/>
    <property type="match status" value="1"/>
</dbReference>
<evidence type="ECO:0000256" key="1">
    <source>
        <dbReference type="PIRSR" id="PIRSR640198-1"/>
    </source>
</evidence>
<dbReference type="Proteomes" id="UP000641514">
    <property type="component" value="Unassembled WGS sequence"/>
</dbReference>
<sequence length="397" mass="42837">MMASEVDWPALGAETRPWVPRIPPDLVAAAIRQRHAGPYQAAIVPAIAHQPLQLPSSVLAFAEQAATELTRFDAELGSDIAPFAAVLLRSESASSSMIENLTSSAKAIVLAELGETAKRNATSIVANTRAMRAALDLANHLSPEAILDMHRALMDGIDPQAGRWREEQVWIGGTTYGPHDATFVPPHHEHVHALIDDLTIFLRRTDLPVLVLAAIAHAQFETIHPFTDGNGRTGRALVHSLLRGRGLARNVTVPISAGLLTDTTRYFTALTDYRNGEPEHIVATFADAAFAATANGRALVADLRGIRAHWSTVITARRGASAWTLADLLLRQPIIDAATVAAELGVAPQNAQRAIAPLVDAGILTEFTGQQRNRMWQARAVLNAIDEFADRAGRRAR</sequence>
<accession>A0A916U0P9</accession>
<feature type="active site" evidence="1">
    <location>
        <position position="224"/>
    </location>
</feature>
<dbReference type="SUPFAM" id="SSF140931">
    <property type="entry name" value="Fic-like"/>
    <property type="match status" value="1"/>
</dbReference>
<organism evidence="4 5">
    <name type="scientific">Hoyosella rhizosphaerae</name>
    <dbReference type="NCBI Taxonomy" id="1755582"/>
    <lineage>
        <taxon>Bacteria</taxon>
        <taxon>Bacillati</taxon>
        <taxon>Actinomycetota</taxon>
        <taxon>Actinomycetes</taxon>
        <taxon>Mycobacteriales</taxon>
        <taxon>Hoyosellaceae</taxon>
        <taxon>Hoyosella</taxon>
    </lineage>
</organism>
<dbReference type="PROSITE" id="PS51459">
    <property type="entry name" value="FIDO"/>
    <property type="match status" value="1"/>
</dbReference>
<dbReference type="InterPro" id="IPR036597">
    <property type="entry name" value="Fido-like_dom_sf"/>
</dbReference>
<protein>
    <submittedName>
        <fullName evidence="4">Fic family protein</fullName>
    </submittedName>
</protein>
<gene>
    <name evidence="4" type="ORF">GCM10011410_05410</name>
</gene>
<evidence type="ECO:0000259" key="3">
    <source>
        <dbReference type="PROSITE" id="PS51459"/>
    </source>
</evidence>
<evidence type="ECO:0000313" key="5">
    <source>
        <dbReference type="Proteomes" id="UP000641514"/>
    </source>
</evidence>